<feature type="region of interest" description="Disordered" evidence="1">
    <location>
        <begin position="325"/>
        <end position="361"/>
    </location>
</feature>
<feature type="compositionally biased region" description="Low complexity" evidence="1">
    <location>
        <begin position="421"/>
        <end position="433"/>
    </location>
</feature>
<dbReference type="Proteomes" id="UP000612055">
    <property type="component" value="Unassembled WGS sequence"/>
</dbReference>
<name>A0A835XKW5_9CHLO</name>
<comment type="caution">
    <text evidence="2">The sequence shown here is derived from an EMBL/GenBank/DDBJ whole genome shotgun (WGS) entry which is preliminary data.</text>
</comment>
<feature type="region of interest" description="Disordered" evidence="1">
    <location>
        <begin position="421"/>
        <end position="444"/>
    </location>
</feature>
<dbReference type="AlphaFoldDB" id="A0A835XKW5"/>
<organism evidence="2 3">
    <name type="scientific">Edaphochlamys debaryana</name>
    <dbReference type="NCBI Taxonomy" id="47281"/>
    <lineage>
        <taxon>Eukaryota</taxon>
        <taxon>Viridiplantae</taxon>
        <taxon>Chlorophyta</taxon>
        <taxon>core chlorophytes</taxon>
        <taxon>Chlorophyceae</taxon>
        <taxon>CS clade</taxon>
        <taxon>Chlamydomonadales</taxon>
        <taxon>Chlamydomonadales incertae sedis</taxon>
        <taxon>Edaphochlamys</taxon>
    </lineage>
</organism>
<proteinExistence type="predicted"/>
<evidence type="ECO:0000313" key="3">
    <source>
        <dbReference type="Proteomes" id="UP000612055"/>
    </source>
</evidence>
<gene>
    <name evidence="2" type="ORF">HYH03_015296</name>
</gene>
<reference evidence="2" key="1">
    <citation type="journal article" date="2020" name="bioRxiv">
        <title>Comparative genomics of Chlamydomonas.</title>
        <authorList>
            <person name="Craig R.J."/>
            <person name="Hasan A.R."/>
            <person name="Ness R.W."/>
            <person name="Keightley P.D."/>
        </authorList>
    </citation>
    <scope>NUCLEOTIDE SEQUENCE</scope>
    <source>
        <strain evidence="2">CCAP 11/70</strain>
    </source>
</reference>
<evidence type="ECO:0000256" key="1">
    <source>
        <dbReference type="SAM" id="MobiDB-lite"/>
    </source>
</evidence>
<keyword evidence="3" id="KW-1185">Reference proteome</keyword>
<protein>
    <submittedName>
        <fullName evidence="2">Uncharacterized protein</fullName>
    </submittedName>
</protein>
<evidence type="ECO:0000313" key="2">
    <source>
        <dbReference type="EMBL" id="KAG2485973.1"/>
    </source>
</evidence>
<sequence length="575" mass="60059">MADMLAPGGLLSTFLASPLEARQRIAALSVKLKSSSSQAAWEFPVEAVCQLFAALPALHTVSLQAASLREHERSSLFAALASLPKLRDLTFTGDGCGMLGNGVGPLAGSTQLTRLCVKEEGYTGPSILYNYEYSGTRLDDVLRSVKQLGSVRELVLRTYPGALHSTDLKGKLPGLPSSVRRLDVSPLRCCGKGHSDQNWSVCFGLCLDFDTRALTLRAEDGGSMCAQTLGWLLQPFAIRGELTSVRLAGSYQAYDNFTLRRPVVPGLGTVRQLRSQVQSFKLEHMEFWLRPGRDAQRGPDLGALMRAVEALGVPEDLTLQDGGNRWELSLRSPHPPPPLGQGGGGGAISEDGSWGGSEAEPQSAAEALARLWVRSAQPRGRDARGPRGCVVLLSGPPLAPLLRDDAALGAALERLQRAAAAAQRAQHAPQPTAADREGGDGADGEPLLGQPLLRSFAALPAAGVLLVDCSSEPAAECAAAAAAAQGMFSTGFDGAEAGPCAPAAGEQVQAVLLGGDCRLRSGSLLGVSAVATSQVLQAAWDGADPGLGFEERLGAVLGARETLAGIQLDVKSLNG</sequence>
<dbReference type="EMBL" id="JAEHOE010000119">
    <property type="protein sequence ID" value="KAG2485973.1"/>
    <property type="molecule type" value="Genomic_DNA"/>
</dbReference>
<accession>A0A835XKW5</accession>